<protein>
    <submittedName>
        <fullName evidence="2">DUF456 domain-containing protein</fullName>
    </submittedName>
</protein>
<keyword evidence="1" id="KW-0812">Transmembrane</keyword>
<dbReference type="InterPro" id="IPR007403">
    <property type="entry name" value="DUF456"/>
</dbReference>
<feature type="transmembrane region" description="Helical" evidence="1">
    <location>
        <begin position="82"/>
        <end position="112"/>
    </location>
</feature>
<reference evidence="3" key="1">
    <citation type="journal article" date="2019" name="Int. J. Syst. Evol. Microbiol.">
        <title>The Global Catalogue of Microorganisms (GCM) 10K type strain sequencing project: providing services to taxonomists for standard genome sequencing and annotation.</title>
        <authorList>
            <consortium name="The Broad Institute Genomics Platform"/>
            <consortium name="The Broad Institute Genome Sequencing Center for Infectious Disease"/>
            <person name="Wu L."/>
            <person name="Ma J."/>
        </authorList>
    </citation>
    <scope>NUCLEOTIDE SEQUENCE [LARGE SCALE GENOMIC DNA]</scope>
    <source>
        <strain evidence="3">CGMCC 4.7317</strain>
    </source>
</reference>
<gene>
    <name evidence="2" type="ORF">ACFQGU_09955</name>
</gene>
<proteinExistence type="predicted"/>
<dbReference type="EMBL" id="JBHSTI010000008">
    <property type="protein sequence ID" value="MFC6238203.1"/>
    <property type="molecule type" value="Genomic_DNA"/>
</dbReference>
<feature type="transmembrane region" description="Helical" evidence="1">
    <location>
        <begin position="137"/>
        <end position="159"/>
    </location>
</feature>
<feature type="transmembrane region" description="Helical" evidence="1">
    <location>
        <begin position="7"/>
        <end position="40"/>
    </location>
</feature>
<dbReference type="Pfam" id="PF04306">
    <property type="entry name" value="DUF456"/>
    <property type="match status" value="1"/>
</dbReference>
<keyword evidence="3" id="KW-1185">Reference proteome</keyword>
<dbReference type="Proteomes" id="UP001596138">
    <property type="component" value="Unassembled WGS sequence"/>
</dbReference>
<dbReference type="RefSeq" id="WP_386766209.1">
    <property type="nucleotide sequence ID" value="NZ_JBHSTI010000008.1"/>
</dbReference>
<keyword evidence="1" id="KW-0472">Membrane</keyword>
<evidence type="ECO:0000313" key="3">
    <source>
        <dbReference type="Proteomes" id="UP001596138"/>
    </source>
</evidence>
<accession>A0ABW1T0G5</accession>
<organism evidence="2 3">
    <name type="scientific">Longivirga aurantiaca</name>
    <dbReference type="NCBI Taxonomy" id="1837743"/>
    <lineage>
        <taxon>Bacteria</taxon>
        <taxon>Bacillati</taxon>
        <taxon>Actinomycetota</taxon>
        <taxon>Actinomycetes</taxon>
        <taxon>Sporichthyales</taxon>
        <taxon>Sporichthyaceae</taxon>
        <taxon>Longivirga</taxon>
    </lineage>
</organism>
<keyword evidence="1" id="KW-1133">Transmembrane helix</keyword>
<comment type="caution">
    <text evidence="2">The sequence shown here is derived from an EMBL/GenBank/DDBJ whole genome shotgun (WGS) entry which is preliminary data.</text>
</comment>
<sequence>MPAWGEWLVLLACLVGVVGTILPVLPGSVLVGGAIVVWAVVEGGATAWVTALLACAVLVVGYALTILIPGRQMTAAGIPTRTLVVGGLLGIAGFFVVPVVGLPLGFVLGVYLAERVRLPDHAAAWPSTVTAMKGTGLSVLIGLVAAVAATGIWASVAVMT</sequence>
<name>A0ABW1T0G5_9ACTN</name>
<feature type="transmembrane region" description="Helical" evidence="1">
    <location>
        <begin position="46"/>
        <end position="70"/>
    </location>
</feature>
<evidence type="ECO:0000313" key="2">
    <source>
        <dbReference type="EMBL" id="MFC6238203.1"/>
    </source>
</evidence>
<evidence type="ECO:0000256" key="1">
    <source>
        <dbReference type="SAM" id="Phobius"/>
    </source>
</evidence>